<feature type="region of interest" description="Disordered" evidence="1">
    <location>
        <begin position="173"/>
        <end position="235"/>
    </location>
</feature>
<feature type="compositionally biased region" description="Basic residues" evidence="1">
    <location>
        <begin position="198"/>
        <end position="209"/>
    </location>
</feature>
<evidence type="ECO:0000256" key="1">
    <source>
        <dbReference type="SAM" id="MobiDB-lite"/>
    </source>
</evidence>
<feature type="compositionally biased region" description="Polar residues" evidence="1">
    <location>
        <begin position="223"/>
        <end position="235"/>
    </location>
</feature>
<dbReference type="Proteomes" id="UP000663873">
    <property type="component" value="Unassembled WGS sequence"/>
</dbReference>
<organism evidence="2 3">
    <name type="scientific">Rotaria socialis</name>
    <dbReference type="NCBI Taxonomy" id="392032"/>
    <lineage>
        <taxon>Eukaryota</taxon>
        <taxon>Metazoa</taxon>
        <taxon>Spiralia</taxon>
        <taxon>Gnathifera</taxon>
        <taxon>Rotifera</taxon>
        <taxon>Eurotatoria</taxon>
        <taxon>Bdelloidea</taxon>
        <taxon>Philodinida</taxon>
        <taxon>Philodinidae</taxon>
        <taxon>Rotaria</taxon>
    </lineage>
</organism>
<evidence type="ECO:0000313" key="3">
    <source>
        <dbReference type="Proteomes" id="UP000663873"/>
    </source>
</evidence>
<gene>
    <name evidence="2" type="ORF">UJA718_LOCUS29968</name>
</gene>
<name>A0A820ZJ53_9BILA</name>
<feature type="compositionally biased region" description="Polar residues" evidence="1">
    <location>
        <begin position="173"/>
        <end position="197"/>
    </location>
</feature>
<comment type="caution">
    <text evidence="2">The sequence shown here is derived from an EMBL/GenBank/DDBJ whole genome shotgun (WGS) entry which is preliminary data.</text>
</comment>
<accession>A0A820ZJ53</accession>
<dbReference type="AlphaFoldDB" id="A0A820ZJ53"/>
<evidence type="ECO:0000313" key="2">
    <source>
        <dbReference type="EMBL" id="CAF4561307.1"/>
    </source>
</evidence>
<proteinExistence type="predicted"/>
<sequence>MPAAPQKLTEKKNILSKDIFSYNNDLFYEYIKQAYGNDIAELFSFQAIRNAGVLLDTSCEDILLVLQQESDGIDALKKMSCFEVAERMDRWWVIHHDAERACLEQGIDYFLAINKSSINTYTCVLSCKCHARFKLPVMAPGFLKMSSFYQHLKEKQGIQLRFGKENNLVHGEISSSNQSKTLHSVATSSGIESQQVKKAAHTTTSKRIRPQSGRHGVIKKRVQNLTPNSMNTSQE</sequence>
<protein>
    <submittedName>
        <fullName evidence="2">Uncharacterized protein</fullName>
    </submittedName>
</protein>
<keyword evidence="3" id="KW-1185">Reference proteome</keyword>
<reference evidence="2" key="1">
    <citation type="submission" date="2021-02" db="EMBL/GenBank/DDBJ databases">
        <authorList>
            <person name="Nowell W R."/>
        </authorList>
    </citation>
    <scope>NUCLEOTIDE SEQUENCE</scope>
</reference>
<dbReference type="EMBL" id="CAJOBP010010055">
    <property type="protein sequence ID" value="CAF4561307.1"/>
    <property type="molecule type" value="Genomic_DNA"/>
</dbReference>